<evidence type="ECO:0000259" key="2">
    <source>
        <dbReference type="SMART" id="SM00073"/>
    </source>
</evidence>
<dbReference type="RefSeq" id="WP_264601904.1">
    <property type="nucleotide sequence ID" value="NZ_JAOQNS010000007.1"/>
</dbReference>
<dbReference type="Proteomes" id="UP001209755">
    <property type="component" value="Unassembled WGS sequence"/>
</dbReference>
<accession>A0ABT3HD07</accession>
<dbReference type="SMART" id="SM00073">
    <property type="entry name" value="HPT"/>
    <property type="match status" value="1"/>
</dbReference>
<dbReference type="Gene3D" id="1.20.120.160">
    <property type="entry name" value="HPT domain"/>
    <property type="match status" value="1"/>
</dbReference>
<gene>
    <name evidence="3" type="ORF">M2319_002622</name>
</gene>
<proteinExistence type="predicted"/>
<protein>
    <submittedName>
        <fullName evidence="3">HPt (Histidine-containing phosphotransfer) domain-containing protein</fullName>
    </submittedName>
</protein>
<sequence>MEFQAMDAALKPDRPVDLVHLARHTLGNRDLEREVLQLFVRQSAVYLGRLRNARTAGEMRVAAHTIKGSARGIGAWRIAELANLFEEAAADGATMDDAALASLAEAIEAANDYIRTVLSD</sequence>
<keyword evidence="4" id="KW-1185">Reference proteome</keyword>
<evidence type="ECO:0000313" key="3">
    <source>
        <dbReference type="EMBL" id="MCW2308280.1"/>
    </source>
</evidence>
<reference evidence="4" key="1">
    <citation type="submission" date="2023-07" db="EMBL/GenBank/DDBJ databases">
        <title>Genome sequencing of Purple Non-Sulfur Bacteria from various extreme environments.</title>
        <authorList>
            <person name="Mayer M."/>
        </authorList>
    </citation>
    <scope>NUCLEOTIDE SEQUENCE [LARGE SCALE GENOMIC DNA]</scope>
    <source>
        <strain evidence="4">DSM 17935</strain>
    </source>
</reference>
<evidence type="ECO:0000313" key="4">
    <source>
        <dbReference type="Proteomes" id="UP001209755"/>
    </source>
</evidence>
<name>A0ABT3HD07_9HYPH</name>
<organism evidence="3 4">
    <name type="scientific">Rhodobium gokarnense</name>
    <dbReference type="NCBI Taxonomy" id="364296"/>
    <lineage>
        <taxon>Bacteria</taxon>
        <taxon>Pseudomonadati</taxon>
        <taxon>Pseudomonadota</taxon>
        <taxon>Alphaproteobacteria</taxon>
        <taxon>Hyphomicrobiales</taxon>
        <taxon>Rhodobiaceae</taxon>
        <taxon>Rhodobium</taxon>
    </lineage>
</organism>
<evidence type="ECO:0000256" key="1">
    <source>
        <dbReference type="ARBA" id="ARBA00023012"/>
    </source>
</evidence>
<comment type="caution">
    <text evidence="3">The sequence shown here is derived from an EMBL/GenBank/DDBJ whole genome shotgun (WGS) entry which is preliminary data.</text>
</comment>
<dbReference type="InterPro" id="IPR008207">
    <property type="entry name" value="Sig_transdc_His_kin_Hpt_dom"/>
</dbReference>
<keyword evidence="1" id="KW-0902">Two-component regulatory system</keyword>
<dbReference type="InterPro" id="IPR036641">
    <property type="entry name" value="HPT_dom_sf"/>
</dbReference>
<dbReference type="Pfam" id="PF01627">
    <property type="entry name" value="Hpt"/>
    <property type="match status" value="1"/>
</dbReference>
<feature type="domain" description="HPt" evidence="2">
    <location>
        <begin position="25"/>
        <end position="118"/>
    </location>
</feature>
<dbReference type="EMBL" id="JAOQNS010000007">
    <property type="protein sequence ID" value="MCW2308280.1"/>
    <property type="molecule type" value="Genomic_DNA"/>
</dbReference>
<dbReference type="SUPFAM" id="SSF47226">
    <property type="entry name" value="Histidine-containing phosphotransfer domain, HPT domain"/>
    <property type="match status" value="1"/>
</dbReference>